<gene>
    <name evidence="3" type="ORF">G5V58_20890</name>
</gene>
<dbReference type="EMBL" id="CP049257">
    <property type="protein sequence ID" value="QIG44903.1"/>
    <property type="molecule type" value="Genomic_DNA"/>
</dbReference>
<dbReference type="InterPro" id="IPR015943">
    <property type="entry name" value="WD40/YVTN_repeat-like_dom_sf"/>
</dbReference>
<evidence type="ECO:0000259" key="2">
    <source>
        <dbReference type="Pfam" id="PF13360"/>
    </source>
</evidence>
<evidence type="ECO:0000313" key="4">
    <source>
        <dbReference type="Proteomes" id="UP000502996"/>
    </source>
</evidence>
<dbReference type="InterPro" id="IPR002372">
    <property type="entry name" value="PQQ_rpt_dom"/>
</dbReference>
<dbReference type="Gene3D" id="2.130.10.10">
    <property type="entry name" value="YVTN repeat-like/Quinoprotein amine dehydrogenase"/>
    <property type="match status" value="2"/>
</dbReference>
<dbReference type="KEGG" id="nano:G5V58_20890"/>
<dbReference type="AlphaFoldDB" id="A0A6G6WID0"/>
<dbReference type="Pfam" id="PF13360">
    <property type="entry name" value="PQQ_2"/>
    <property type="match status" value="1"/>
</dbReference>
<dbReference type="SUPFAM" id="SSF50998">
    <property type="entry name" value="Quinoprotein alcohol dehydrogenase-like"/>
    <property type="match status" value="1"/>
</dbReference>
<dbReference type="PANTHER" id="PTHR34512">
    <property type="entry name" value="CELL SURFACE PROTEIN"/>
    <property type="match status" value="1"/>
</dbReference>
<protein>
    <submittedName>
        <fullName evidence="3">PQQ-binding-like beta-propeller repeat protein</fullName>
    </submittedName>
</protein>
<accession>A0A6G6WID0</accession>
<feature type="region of interest" description="Disordered" evidence="1">
    <location>
        <begin position="25"/>
        <end position="59"/>
    </location>
</feature>
<organism evidence="3 4">
    <name type="scientific">Nocardioides anomalus</name>
    <dbReference type="NCBI Taxonomy" id="2712223"/>
    <lineage>
        <taxon>Bacteria</taxon>
        <taxon>Bacillati</taxon>
        <taxon>Actinomycetota</taxon>
        <taxon>Actinomycetes</taxon>
        <taxon>Propionibacteriales</taxon>
        <taxon>Nocardioidaceae</taxon>
        <taxon>Nocardioides</taxon>
    </lineage>
</organism>
<reference evidence="3 4" key="1">
    <citation type="submission" date="2020-02" db="EMBL/GenBank/DDBJ databases">
        <title>Full genome sequence of Nocardioides sp. R-3366.</title>
        <authorList>
            <person name="Im W.-T."/>
        </authorList>
    </citation>
    <scope>NUCLEOTIDE SEQUENCE [LARGE SCALE GENOMIC DNA]</scope>
    <source>
        <strain evidence="3 4">R-3366</strain>
    </source>
</reference>
<dbReference type="PROSITE" id="PS51257">
    <property type="entry name" value="PROKAR_LIPOPROTEIN"/>
    <property type="match status" value="1"/>
</dbReference>
<name>A0A6G6WID0_9ACTN</name>
<dbReference type="Proteomes" id="UP000502996">
    <property type="component" value="Chromosome"/>
</dbReference>
<dbReference type="PANTHER" id="PTHR34512:SF30">
    <property type="entry name" value="OUTER MEMBRANE PROTEIN ASSEMBLY FACTOR BAMB"/>
    <property type="match status" value="1"/>
</dbReference>
<proteinExistence type="predicted"/>
<feature type="compositionally biased region" description="Pro residues" evidence="1">
    <location>
        <begin position="47"/>
        <end position="57"/>
    </location>
</feature>
<sequence>MPTRVRLLVPGLVAVVLLSGCSGDDEPAADPAPSASPTTTTATATPSPAPTEPPEPALDPLAWRSAVHRGQPIGLEPAGRGWFGLETQAVARLDAQGRDVWRVQGRSDAFRGFVVDGVPVASPVEPGSPDTTYRAHLVQGLDPATGKVRWTRESTSGYVFSDGEHVVAPTCTGRHTGALGECTLTAYDPATGDVAWTLATWANVEIAQPGDGFTLLQTFPRADDPRFVVLTPDGDVRAEIDVPGGGLLSPADGGVVVGEGDTDVRAASGCRQRITAWDLDGRQLWQRTLSTQPRQREAQACDSYSAIPVADGIALDPLDGAPLLLDTSTGRTLWKGGAEDRGAQVYASARGVLLVERLLDQRSVGIDIATGEQRWAFEDGVGGWRTSGRLAYSNYLCRQPEAPDGSCAIVLDVTTGEEVLRLPGVPEDVVTGPGGRPEALLTRIDEAGYRASYGFTTLP</sequence>
<feature type="compositionally biased region" description="Low complexity" evidence="1">
    <location>
        <begin position="29"/>
        <end position="46"/>
    </location>
</feature>
<dbReference type="InterPro" id="IPR011047">
    <property type="entry name" value="Quinoprotein_ADH-like_sf"/>
</dbReference>
<feature type="domain" description="Pyrrolo-quinoline quinone repeat" evidence="2">
    <location>
        <begin position="137"/>
        <end position="309"/>
    </location>
</feature>
<dbReference type="RefSeq" id="WP_165236921.1">
    <property type="nucleotide sequence ID" value="NZ_CP049257.1"/>
</dbReference>
<evidence type="ECO:0000256" key="1">
    <source>
        <dbReference type="SAM" id="MobiDB-lite"/>
    </source>
</evidence>
<keyword evidence="4" id="KW-1185">Reference proteome</keyword>
<evidence type="ECO:0000313" key="3">
    <source>
        <dbReference type="EMBL" id="QIG44903.1"/>
    </source>
</evidence>